<reference evidence="5 6" key="1">
    <citation type="submission" date="2017-03" db="EMBL/GenBank/DDBJ databases">
        <authorList>
            <person name="Afonso C.L."/>
            <person name="Miller P.J."/>
            <person name="Scott M.A."/>
            <person name="Spackman E."/>
            <person name="Goraichik I."/>
            <person name="Dimitrov K.M."/>
            <person name="Suarez D.L."/>
            <person name="Swayne D.E."/>
        </authorList>
    </citation>
    <scope>NUCLEOTIDE SEQUENCE [LARGE SCALE GENOMIC DNA]</scope>
    <source>
        <strain evidence="5 6">CECT 7971</strain>
    </source>
</reference>
<dbReference type="Proteomes" id="UP000193307">
    <property type="component" value="Unassembled WGS sequence"/>
</dbReference>
<dbReference type="RefSeq" id="WP_085848462.1">
    <property type="nucleotide sequence ID" value="NZ_FNZV01000003.1"/>
</dbReference>
<dbReference type="PANTHER" id="PTHR30363">
    <property type="entry name" value="HTH-TYPE TRANSCRIPTIONAL REGULATOR SRLR-RELATED"/>
    <property type="match status" value="1"/>
</dbReference>
<accession>A0A1Y5SF61</accession>
<dbReference type="Pfam" id="PF08220">
    <property type="entry name" value="HTH_DeoR"/>
    <property type="match status" value="1"/>
</dbReference>
<organism evidence="5 6">
    <name type="scientific">Pacificibacter marinus</name>
    <dbReference type="NCBI Taxonomy" id="658057"/>
    <lineage>
        <taxon>Bacteria</taxon>
        <taxon>Pseudomonadati</taxon>
        <taxon>Pseudomonadota</taxon>
        <taxon>Alphaproteobacteria</taxon>
        <taxon>Rhodobacterales</taxon>
        <taxon>Roseobacteraceae</taxon>
        <taxon>Pacificibacter</taxon>
    </lineage>
</organism>
<evidence type="ECO:0000256" key="3">
    <source>
        <dbReference type="ARBA" id="ARBA00023163"/>
    </source>
</evidence>
<keyword evidence="3" id="KW-0804">Transcription</keyword>
<evidence type="ECO:0000313" key="6">
    <source>
        <dbReference type="Proteomes" id="UP000193307"/>
    </source>
</evidence>
<dbReference type="SMART" id="SM01134">
    <property type="entry name" value="DeoRC"/>
    <property type="match status" value="1"/>
</dbReference>
<keyword evidence="1" id="KW-0678">Repressor</keyword>
<keyword evidence="6" id="KW-1185">Reference proteome</keyword>
<dbReference type="InterPro" id="IPR050313">
    <property type="entry name" value="Carb_Metab_HTH_regulators"/>
</dbReference>
<evidence type="ECO:0000256" key="2">
    <source>
        <dbReference type="ARBA" id="ARBA00023015"/>
    </source>
</evidence>
<dbReference type="SUPFAM" id="SSF46785">
    <property type="entry name" value="Winged helix' DNA-binding domain"/>
    <property type="match status" value="1"/>
</dbReference>
<dbReference type="PANTHER" id="PTHR30363:SF4">
    <property type="entry name" value="GLYCEROL-3-PHOSPHATE REGULON REPRESSOR"/>
    <property type="match status" value="1"/>
</dbReference>
<name>A0A1Y5SF61_9RHOB</name>
<evidence type="ECO:0000259" key="4">
    <source>
        <dbReference type="PROSITE" id="PS51000"/>
    </source>
</evidence>
<dbReference type="InterPro" id="IPR037171">
    <property type="entry name" value="NagB/RpiA_transferase-like"/>
</dbReference>
<gene>
    <name evidence="5" type="primary">glpR_2</name>
    <name evidence="5" type="ORF">PAM7971_01568</name>
</gene>
<keyword evidence="2" id="KW-0805">Transcription regulation</keyword>
<evidence type="ECO:0000256" key="1">
    <source>
        <dbReference type="ARBA" id="ARBA00022491"/>
    </source>
</evidence>
<dbReference type="InterPro" id="IPR014036">
    <property type="entry name" value="DeoR-like_C"/>
</dbReference>
<dbReference type="PRINTS" id="PR00037">
    <property type="entry name" value="HTHLACR"/>
</dbReference>
<dbReference type="STRING" id="658057.SAMN04488032_10316"/>
<dbReference type="OrthoDB" id="9814815at2"/>
<sequence>MVHVFRKPEIINIARREGTVTVDGLVSHFGVTPQTIRRDLTELAESGQLERVHGGAILPSTTVNIGYSERRELNHATKVDIARVCAKQIPNDCSIFLNIGTTTEAVATELLHHRGLLVVTNNINIATILSANSEVEVILTGGHLRRSDGGLIGEVARATIQQFRFDYAVIGCSALHESGDILDFDIQEVGVSKTIIRQSETVLLVSDSSKFERKAPARIASVADVDIFVTDRGLPPACARVCNEAKTKVLYA</sequence>
<dbReference type="AlphaFoldDB" id="A0A1Y5SF61"/>
<dbReference type="SMART" id="SM00420">
    <property type="entry name" value="HTH_DEOR"/>
    <property type="match status" value="1"/>
</dbReference>
<dbReference type="SUPFAM" id="SSF100950">
    <property type="entry name" value="NagB/RpiA/CoA transferase-like"/>
    <property type="match status" value="1"/>
</dbReference>
<dbReference type="InterPro" id="IPR001034">
    <property type="entry name" value="DeoR_HTH"/>
</dbReference>
<proteinExistence type="predicted"/>
<dbReference type="GO" id="GO:0003700">
    <property type="term" value="F:DNA-binding transcription factor activity"/>
    <property type="evidence" value="ECO:0007669"/>
    <property type="project" value="InterPro"/>
</dbReference>
<dbReference type="PROSITE" id="PS51000">
    <property type="entry name" value="HTH_DEOR_2"/>
    <property type="match status" value="1"/>
</dbReference>
<dbReference type="InterPro" id="IPR036390">
    <property type="entry name" value="WH_DNA-bd_sf"/>
</dbReference>
<evidence type="ECO:0000313" key="5">
    <source>
        <dbReference type="EMBL" id="SLN36548.1"/>
    </source>
</evidence>
<dbReference type="EMBL" id="FWFW01000004">
    <property type="protein sequence ID" value="SLN36548.1"/>
    <property type="molecule type" value="Genomic_DNA"/>
</dbReference>
<feature type="domain" description="HTH deoR-type" evidence="4">
    <location>
        <begin position="3"/>
        <end position="58"/>
    </location>
</feature>
<dbReference type="Pfam" id="PF00455">
    <property type="entry name" value="DeoRC"/>
    <property type="match status" value="1"/>
</dbReference>
<protein>
    <submittedName>
        <fullName evidence="5">Glycerol-3-phosphate regulon repressor</fullName>
    </submittedName>
</protein>